<dbReference type="Proteomes" id="UP000184088">
    <property type="component" value="Unassembled WGS sequence"/>
</dbReference>
<organism evidence="6 7">
    <name type="scientific">Caldanaerobius fijiensis DSM 17918</name>
    <dbReference type="NCBI Taxonomy" id="1121256"/>
    <lineage>
        <taxon>Bacteria</taxon>
        <taxon>Bacillati</taxon>
        <taxon>Bacillota</taxon>
        <taxon>Clostridia</taxon>
        <taxon>Thermoanaerobacterales</taxon>
        <taxon>Thermoanaerobacteraceae</taxon>
        <taxon>Caldanaerobius</taxon>
    </lineage>
</organism>
<dbReference type="GO" id="GO:0016791">
    <property type="term" value="F:phosphatase activity"/>
    <property type="evidence" value="ECO:0007669"/>
    <property type="project" value="UniProtKB-UniRule"/>
</dbReference>
<dbReference type="RefSeq" id="WP_073344194.1">
    <property type="nucleotide sequence ID" value="NZ_FQVH01000019.1"/>
</dbReference>
<evidence type="ECO:0000256" key="4">
    <source>
        <dbReference type="HAMAP-Rule" id="MF_01561"/>
    </source>
</evidence>
<evidence type="ECO:0000259" key="5">
    <source>
        <dbReference type="SMART" id="SM00481"/>
    </source>
</evidence>
<comment type="similarity">
    <text evidence="4">Belongs to the PHP family.</text>
</comment>
<dbReference type="InterPro" id="IPR003141">
    <property type="entry name" value="Pol/His_phosphatase_N"/>
</dbReference>
<feature type="binding site" evidence="4">
    <location>
        <position position="10"/>
    </location>
    <ligand>
        <name>Zn(2+)</name>
        <dbReference type="ChEBI" id="CHEBI:29105"/>
        <label>1</label>
    </ligand>
</feature>
<dbReference type="SUPFAM" id="SSF89550">
    <property type="entry name" value="PHP domain-like"/>
    <property type="match status" value="1"/>
</dbReference>
<dbReference type="InterPro" id="IPR023710">
    <property type="entry name" value="Phosphatase_YcdX_put"/>
</dbReference>
<feature type="binding site" evidence="4">
    <location>
        <position position="8"/>
    </location>
    <ligand>
        <name>Zn(2+)</name>
        <dbReference type="ChEBI" id="CHEBI:29105"/>
        <label>1</label>
    </ligand>
</feature>
<keyword evidence="3 4" id="KW-0862">Zinc</keyword>
<feature type="binding site" evidence="4">
    <location>
        <position position="193"/>
    </location>
    <ligand>
        <name>Zn(2+)</name>
        <dbReference type="ChEBI" id="CHEBI:29105"/>
        <label>1</label>
    </ligand>
</feature>
<name>A0A1M5B151_9THEO</name>
<gene>
    <name evidence="6" type="ORF">SAMN02746089_01767</name>
</gene>
<feature type="binding site" evidence="4">
    <location>
        <position position="74"/>
    </location>
    <ligand>
        <name>Zn(2+)</name>
        <dbReference type="ChEBI" id="CHEBI:29105"/>
        <label>3</label>
    </ligand>
</feature>
<dbReference type="InterPro" id="IPR004013">
    <property type="entry name" value="PHP_dom"/>
</dbReference>
<feature type="binding site" evidence="4">
    <location>
        <position position="74"/>
    </location>
    <ligand>
        <name>Zn(2+)</name>
        <dbReference type="ChEBI" id="CHEBI:29105"/>
        <label>1</label>
    </ligand>
</feature>
<dbReference type="InterPro" id="IPR050243">
    <property type="entry name" value="PHP_phosphatase"/>
</dbReference>
<evidence type="ECO:0000256" key="2">
    <source>
        <dbReference type="ARBA" id="ARBA00022801"/>
    </source>
</evidence>
<evidence type="ECO:0000313" key="6">
    <source>
        <dbReference type="EMBL" id="SHF36146.1"/>
    </source>
</evidence>
<dbReference type="Pfam" id="PF02811">
    <property type="entry name" value="PHP"/>
    <property type="match status" value="1"/>
</dbReference>
<protein>
    <submittedName>
        <fullName evidence="6">Putative hydrolase</fullName>
    </submittedName>
</protein>
<feature type="domain" description="Polymerase/histidinol phosphatase N-terminal" evidence="5">
    <location>
        <begin position="5"/>
        <end position="79"/>
    </location>
</feature>
<dbReference type="GO" id="GO:0005829">
    <property type="term" value="C:cytosol"/>
    <property type="evidence" value="ECO:0007669"/>
    <property type="project" value="TreeGrafter"/>
</dbReference>
<dbReference type="STRING" id="1121256.SAMN02746089_01767"/>
<proteinExistence type="inferred from homology"/>
<evidence type="ECO:0000256" key="3">
    <source>
        <dbReference type="ARBA" id="ARBA00022833"/>
    </source>
</evidence>
<dbReference type="NCBIfam" id="NF006702">
    <property type="entry name" value="PRK09248.1"/>
    <property type="match status" value="1"/>
</dbReference>
<dbReference type="InterPro" id="IPR016195">
    <property type="entry name" value="Pol/histidinol_Pase-like"/>
</dbReference>
<dbReference type="EMBL" id="FQVH01000019">
    <property type="protein sequence ID" value="SHF36146.1"/>
    <property type="molecule type" value="Genomic_DNA"/>
</dbReference>
<keyword evidence="1 4" id="KW-0479">Metal-binding</keyword>
<evidence type="ECO:0000313" key="7">
    <source>
        <dbReference type="Proteomes" id="UP000184088"/>
    </source>
</evidence>
<dbReference type="HAMAP" id="MF_01561">
    <property type="entry name" value="YcdX_phosphat"/>
    <property type="match status" value="1"/>
</dbReference>
<comment type="cofactor">
    <cofactor evidence="4">
        <name>Zn(2+)</name>
        <dbReference type="ChEBI" id="CHEBI:29105"/>
    </cofactor>
    <text evidence="4">Binds 3 Zn(2+) ions per subunit.</text>
</comment>
<dbReference type="PANTHER" id="PTHR36928:SF1">
    <property type="entry name" value="PHOSPHATASE YCDX-RELATED"/>
    <property type="match status" value="1"/>
</dbReference>
<feature type="binding site" evidence="4">
    <location>
        <position position="102"/>
    </location>
    <ligand>
        <name>Zn(2+)</name>
        <dbReference type="ChEBI" id="CHEBI:29105"/>
        <label>3</label>
    </ligand>
</feature>
<dbReference type="GO" id="GO:0008270">
    <property type="term" value="F:zinc ion binding"/>
    <property type="evidence" value="ECO:0007669"/>
    <property type="project" value="UniProtKB-UniRule"/>
</dbReference>
<evidence type="ECO:0000256" key="1">
    <source>
        <dbReference type="ARBA" id="ARBA00022723"/>
    </source>
</evidence>
<accession>A0A1M5B151</accession>
<feature type="binding site" evidence="4">
    <location>
        <position position="41"/>
    </location>
    <ligand>
        <name>Zn(2+)</name>
        <dbReference type="ChEBI" id="CHEBI:29105"/>
        <label>2</label>
    </ligand>
</feature>
<keyword evidence="7" id="KW-1185">Reference proteome</keyword>
<dbReference type="SMART" id="SM00481">
    <property type="entry name" value="POLIIIAc"/>
    <property type="match status" value="1"/>
</dbReference>
<reference evidence="6 7" key="1">
    <citation type="submission" date="2016-11" db="EMBL/GenBank/DDBJ databases">
        <authorList>
            <person name="Jaros S."/>
            <person name="Januszkiewicz K."/>
            <person name="Wedrychowicz H."/>
        </authorList>
    </citation>
    <scope>NUCLEOTIDE SEQUENCE [LARGE SCALE GENOMIC DNA]</scope>
    <source>
        <strain evidence="6 7">DSM 17918</strain>
    </source>
</reference>
<dbReference type="CDD" id="cd07437">
    <property type="entry name" value="PHP_HisPPase_Ycdx_like"/>
    <property type="match status" value="1"/>
</dbReference>
<sequence>MKFVLDTHSHTIAGGHAYSTVMEIAKMASDKGLELICITEHGPAMPGGPHEYYFGNLRVIPDIIYGVRILKGIEANILGYDGKLDISERYLEKMDVVIASLHEVCYPGGGVEENTEALINALQNPYVDIIAHPGNPRYPIDQEEVVKAAKKYGKMLEINNGTFMGSRKGSYENCLNIARLAKKYGVMLSIGSDAHIAFDIGRFDKAYEIIKEAEVPEDLIVNTSVEKFKGCLRKFKNEIE</sequence>
<keyword evidence="2 4" id="KW-0378">Hydrolase</keyword>
<dbReference type="PANTHER" id="PTHR36928">
    <property type="entry name" value="PHOSPHATASE YCDX-RELATED"/>
    <property type="match status" value="1"/>
</dbReference>
<feature type="binding site" evidence="4">
    <location>
        <position position="195"/>
    </location>
    <ligand>
        <name>Zn(2+)</name>
        <dbReference type="ChEBI" id="CHEBI:29105"/>
        <label>2</label>
    </ligand>
</feature>
<feature type="binding site" evidence="4">
    <location>
        <position position="16"/>
    </location>
    <ligand>
        <name>Zn(2+)</name>
        <dbReference type="ChEBI" id="CHEBI:29105"/>
        <label>2</label>
    </ligand>
</feature>
<feature type="binding site" evidence="4">
    <location>
        <position position="132"/>
    </location>
    <ligand>
        <name>Zn(2+)</name>
        <dbReference type="ChEBI" id="CHEBI:29105"/>
        <label>3</label>
    </ligand>
</feature>
<dbReference type="Gene3D" id="3.20.20.140">
    <property type="entry name" value="Metal-dependent hydrolases"/>
    <property type="match status" value="1"/>
</dbReference>
<dbReference type="OrthoDB" id="9808747at2"/>
<dbReference type="AlphaFoldDB" id="A0A1M5B151"/>